<sequence>MSDKQPASRQIPLDFIPRKSLPKKICIRHKPYTQHPAPKPEVELTHIWVGTKESALLLPKLKAFDRNPEYGPNSGLSRLMRWEQAVLARFESAPRSQSWGLIW</sequence>
<proteinExistence type="predicted"/>
<evidence type="ECO:0000313" key="1">
    <source>
        <dbReference type="EMBL" id="KAE9392550.1"/>
    </source>
</evidence>
<dbReference type="EMBL" id="ML769593">
    <property type="protein sequence ID" value="KAE9392550.1"/>
    <property type="molecule type" value="Genomic_DNA"/>
</dbReference>
<dbReference type="Proteomes" id="UP000799118">
    <property type="component" value="Unassembled WGS sequence"/>
</dbReference>
<protein>
    <submittedName>
        <fullName evidence="1">Uncharacterized protein</fullName>
    </submittedName>
</protein>
<organism evidence="1 2">
    <name type="scientific">Gymnopus androsaceus JB14</name>
    <dbReference type="NCBI Taxonomy" id="1447944"/>
    <lineage>
        <taxon>Eukaryota</taxon>
        <taxon>Fungi</taxon>
        <taxon>Dikarya</taxon>
        <taxon>Basidiomycota</taxon>
        <taxon>Agaricomycotina</taxon>
        <taxon>Agaricomycetes</taxon>
        <taxon>Agaricomycetidae</taxon>
        <taxon>Agaricales</taxon>
        <taxon>Marasmiineae</taxon>
        <taxon>Omphalotaceae</taxon>
        <taxon>Gymnopus</taxon>
    </lineage>
</organism>
<keyword evidence="2" id="KW-1185">Reference proteome</keyword>
<gene>
    <name evidence="1" type="ORF">BT96DRAFT_1000277</name>
</gene>
<name>A0A6A4H4A2_9AGAR</name>
<evidence type="ECO:0000313" key="2">
    <source>
        <dbReference type="Proteomes" id="UP000799118"/>
    </source>
</evidence>
<dbReference type="AlphaFoldDB" id="A0A6A4H4A2"/>
<accession>A0A6A4H4A2</accession>
<reference evidence="1" key="1">
    <citation type="journal article" date="2019" name="Environ. Microbiol.">
        <title>Fungal ecological strategies reflected in gene transcription - a case study of two litter decomposers.</title>
        <authorList>
            <person name="Barbi F."/>
            <person name="Kohler A."/>
            <person name="Barry K."/>
            <person name="Baskaran P."/>
            <person name="Daum C."/>
            <person name="Fauchery L."/>
            <person name="Ihrmark K."/>
            <person name="Kuo A."/>
            <person name="LaButti K."/>
            <person name="Lipzen A."/>
            <person name="Morin E."/>
            <person name="Grigoriev I.V."/>
            <person name="Henrissat B."/>
            <person name="Lindahl B."/>
            <person name="Martin F."/>
        </authorList>
    </citation>
    <scope>NUCLEOTIDE SEQUENCE</scope>
    <source>
        <strain evidence="1">JB14</strain>
    </source>
</reference>